<dbReference type="SUPFAM" id="SSF51735">
    <property type="entry name" value="NAD(P)-binding Rossmann-fold domains"/>
    <property type="match status" value="1"/>
</dbReference>
<organism evidence="4 5">
    <name type="scientific">Marinobacter nauticus</name>
    <name type="common">Marinobacter hydrocarbonoclasticus</name>
    <name type="synonym">Marinobacter aquaeolei</name>
    <dbReference type="NCBI Taxonomy" id="2743"/>
    <lineage>
        <taxon>Bacteria</taxon>
        <taxon>Pseudomonadati</taxon>
        <taxon>Pseudomonadota</taxon>
        <taxon>Gammaproteobacteria</taxon>
        <taxon>Pseudomonadales</taxon>
        <taxon>Marinobacteraceae</taxon>
        <taxon>Marinobacter</taxon>
    </lineage>
</organism>
<proteinExistence type="inferred from homology"/>
<evidence type="ECO:0000313" key="4">
    <source>
        <dbReference type="EMBL" id="KAE8544176.1"/>
    </source>
</evidence>
<dbReference type="PRINTS" id="PR01713">
    <property type="entry name" value="NUCEPIMERASE"/>
</dbReference>
<evidence type="ECO:0000313" key="5">
    <source>
        <dbReference type="Proteomes" id="UP000469950"/>
    </source>
</evidence>
<keyword evidence="4" id="KW-0413">Isomerase</keyword>
<sequence>MKALITGGAGFIGSNIGASLLRQGIDVTVLDDLSSGYRDNLECLPGAHFIEGDIRDPSAVSRAIEGCEVVFHLAASVGNKRSIDHPQQDTAINVNGTLTVLEAARNAGVRKVVISSSAGLYGELKTIPISEDHPIDPLTPYGVSKLYSEKMALAFSHVYGLEAICLRYFNVYGPHQRFDAYGNVIPIFAFKALRGEPITIFGDGSQTRDFVHVNDVVQANIKAAMNRGTSGAFNIASGTQTRILDLANAVNGYVEKPVAILHADHRAGDVAHSLADISAAQNAFGYQPEVGMESGLEEYVAWAKTELHRNMC</sequence>
<comment type="caution">
    <text evidence="4">The sequence shown here is derived from an EMBL/GenBank/DDBJ whole genome shotgun (WGS) entry which is preliminary data.</text>
</comment>
<dbReference type="Pfam" id="PF01370">
    <property type="entry name" value="Epimerase"/>
    <property type="match status" value="1"/>
</dbReference>
<evidence type="ECO:0000256" key="2">
    <source>
        <dbReference type="ARBA" id="ARBA00007637"/>
    </source>
</evidence>
<feature type="domain" description="NAD-dependent epimerase/dehydratase" evidence="3">
    <location>
        <begin position="3"/>
        <end position="236"/>
    </location>
</feature>
<dbReference type="InterPro" id="IPR036291">
    <property type="entry name" value="NAD(P)-bd_dom_sf"/>
</dbReference>
<dbReference type="RefSeq" id="WP_153741488.1">
    <property type="nucleotide sequence ID" value="NZ_WBMP01000020.1"/>
</dbReference>
<dbReference type="EMBL" id="WBMP01000020">
    <property type="protein sequence ID" value="KAE8544176.1"/>
    <property type="molecule type" value="Genomic_DNA"/>
</dbReference>
<protein>
    <submittedName>
        <fullName evidence="4">UDP-glucose 4-epimerase</fullName>
        <ecNumber evidence="4">5.1.3.2</ecNumber>
    </submittedName>
</protein>
<dbReference type="InterPro" id="IPR001509">
    <property type="entry name" value="Epimerase_deHydtase"/>
</dbReference>
<evidence type="ECO:0000259" key="3">
    <source>
        <dbReference type="Pfam" id="PF01370"/>
    </source>
</evidence>
<comment type="pathway">
    <text evidence="1">Bacterial outer membrane biogenesis; LPS O-antigen biosynthesis.</text>
</comment>
<dbReference type="GO" id="GO:0003978">
    <property type="term" value="F:UDP-glucose 4-epimerase activity"/>
    <property type="evidence" value="ECO:0007669"/>
    <property type="project" value="UniProtKB-EC"/>
</dbReference>
<reference evidence="4 5" key="1">
    <citation type="submission" date="2019-10" db="EMBL/GenBank/DDBJ databases">
        <title>Draft genome sequence of Marinobacter hydrocarbonoclasticus NCT7M from the microbiome of the marine copepod.</title>
        <authorList>
            <person name="Nuttall R."/>
            <person name="Sharma G."/>
            <person name="Moisander P."/>
        </authorList>
    </citation>
    <scope>NUCLEOTIDE SEQUENCE [LARGE SCALE GENOMIC DNA]</scope>
    <source>
        <strain evidence="4 5">NCT7M</strain>
    </source>
</reference>
<accession>A0A833N6Q5</accession>
<gene>
    <name evidence="4" type="ORF">F6453_3433</name>
</gene>
<dbReference type="Proteomes" id="UP000469950">
    <property type="component" value="Unassembled WGS sequence"/>
</dbReference>
<dbReference type="Gene3D" id="3.90.25.10">
    <property type="entry name" value="UDP-galactose 4-epimerase, domain 1"/>
    <property type="match status" value="1"/>
</dbReference>
<comment type="similarity">
    <text evidence="2">Belongs to the NAD(P)-dependent epimerase/dehydratase family.</text>
</comment>
<evidence type="ECO:0000256" key="1">
    <source>
        <dbReference type="ARBA" id="ARBA00005125"/>
    </source>
</evidence>
<dbReference type="AlphaFoldDB" id="A0A833N6Q5"/>
<dbReference type="Gene3D" id="3.40.50.720">
    <property type="entry name" value="NAD(P)-binding Rossmann-like Domain"/>
    <property type="match status" value="1"/>
</dbReference>
<dbReference type="PANTHER" id="PTHR43000">
    <property type="entry name" value="DTDP-D-GLUCOSE 4,6-DEHYDRATASE-RELATED"/>
    <property type="match status" value="1"/>
</dbReference>
<name>A0A833N6Q5_MARNT</name>
<dbReference type="EC" id="5.1.3.2" evidence="4"/>